<evidence type="ECO:0000313" key="2">
    <source>
        <dbReference type="Proteomes" id="UP000837932"/>
    </source>
</evidence>
<name>A0ABN8ER07_9BACT</name>
<dbReference type="InterPro" id="IPR014985">
    <property type="entry name" value="WbqC"/>
</dbReference>
<protein>
    <recommendedName>
        <fullName evidence="3">WbqC-like protein family protein</fullName>
    </recommendedName>
</protein>
<dbReference type="RefSeq" id="WP_238805847.1">
    <property type="nucleotide sequence ID" value="NZ_CAKLPY010000001.1"/>
</dbReference>
<dbReference type="Pfam" id="PF08889">
    <property type="entry name" value="WbqC"/>
    <property type="match status" value="1"/>
</dbReference>
<dbReference type="Proteomes" id="UP000837932">
    <property type="component" value="Unassembled WGS sequence"/>
</dbReference>
<comment type="caution">
    <text evidence="1">The sequence shown here is derived from an EMBL/GenBank/DDBJ whole genome shotgun (WGS) entry which is preliminary data.</text>
</comment>
<keyword evidence="2" id="KW-1185">Reference proteome</keyword>
<accession>A0ABN8ER07</accession>
<organism evidence="1 2">
    <name type="scientific">Emticicia aquatica</name>
    <dbReference type="NCBI Taxonomy" id="1681835"/>
    <lineage>
        <taxon>Bacteria</taxon>
        <taxon>Pseudomonadati</taxon>
        <taxon>Bacteroidota</taxon>
        <taxon>Cytophagia</taxon>
        <taxon>Cytophagales</taxon>
        <taxon>Leadbetterellaceae</taxon>
        <taxon>Emticicia</taxon>
    </lineage>
</organism>
<dbReference type="EMBL" id="CAKLPY010000001">
    <property type="protein sequence ID" value="CAH0995323.1"/>
    <property type="molecule type" value="Genomic_DNA"/>
</dbReference>
<reference evidence="1" key="1">
    <citation type="submission" date="2021-12" db="EMBL/GenBank/DDBJ databases">
        <authorList>
            <person name="Rodrigo-Torres L."/>
            <person name="Arahal R. D."/>
            <person name="Lucena T."/>
        </authorList>
    </citation>
    <scope>NUCLEOTIDE SEQUENCE</scope>
    <source>
        <strain evidence="1">CECT 8858</strain>
    </source>
</reference>
<proteinExistence type="predicted"/>
<evidence type="ECO:0008006" key="3">
    <source>
        <dbReference type="Google" id="ProtNLM"/>
    </source>
</evidence>
<gene>
    <name evidence="1" type="ORF">EMA8858_01444</name>
</gene>
<sequence length="213" mass="25519">MKTLEKQTVVIDLQYLPCLEFFNCILHFDEIILESNENYHKQSYRNRCHILGANKQEMLIIPVLDGNKKTLIKDVKIDYSQRWTINHWRTIRAAYGKSPFFEFYSDYFQNIFEKKNVFLWDTNYEFLTICLKLMRVNKTIRQTEIYQKELDLGIFDARNTINPKKLIERDFFYNPVPYQQNFGNEFVPNLSILDLLFCRGNQALEILKKSASN</sequence>
<evidence type="ECO:0000313" key="1">
    <source>
        <dbReference type="EMBL" id="CAH0995323.1"/>
    </source>
</evidence>